<evidence type="ECO:0000256" key="2">
    <source>
        <dbReference type="SAM" id="MobiDB-lite"/>
    </source>
</evidence>
<proteinExistence type="predicted"/>
<dbReference type="AlphaFoldDB" id="A0A1F6MAZ4"/>
<evidence type="ECO:0000313" key="4">
    <source>
        <dbReference type="Proteomes" id="UP000176413"/>
    </source>
</evidence>
<feature type="coiled-coil region" evidence="1">
    <location>
        <begin position="475"/>
        <end position="510"/>
    </location>
</feature>
<reference evidence="3 4" key="1">
    <citation type="journal article" date="2016" name="Nat. Commun.">
        <title>Thousands of microbial genomes shed light on interconnected biogeochemical processes in an aquifer system.</title>
        <authorList>
            <person name="Anantharaman K."/>
            <person name="Brown C.T."/>
            <person name="Hug L.A."/>
            <person name="Sharon I."/>
            <person name="Castelle C.J."/>
            <person name="Probst A.J."/>
            <person name="Thomas B.C."/>
            <person name="Singh A."/>
            <person name="Wilkins M.J."/>
            <person name="Karaoz U."/>
            <person name="Brodie E.L."/>
            <person name="Williams K.H."/>
            <person name="Hubbard S.S."/>
            <person name="Banfield J.F."/>
        </authorList>
    </citation>
    <scope>NUCLEOTIDE SEQUENCE [LARGE SCALE GENOMIC DNA]</scope>
</reference>
<name>A0A1F6MAZ4_9BACT</name>
<evidence type="ECO:0000313" key="3">
    <source>
        <dbReference type="EMBL" id="OGH68785.1"/>
    </source>
</evidence>
<accession>A0A1F6MAZ4</accession>
<dbReference type="EMBL" id="MFQA01000030">
    <property type="protein sequence ID" value="OGH68785.1"/>
    <property type="molecule type" value="Genomic_DNA"/>
</dbReference>
<protein>
    <submittedName>
        <fullName evidence="3">Uncharacterized protein</fullName>
    </submittedName>
</protein>
<keyword evidence="1" id="KW-0175">Coiled coil</keyword>
<feature type="region of interest" description="Disordered" evidence="2">
    <location>
        <begin position="368"/>
        <end position="391"/>
    </location>
</feature>
<dbReference type="Proteomes" id="UP000176413">
    <property type="component" value="Unassembled WGS sequence"/>
</dbReference>
<comment type="caution">
    <text evidence="3">The sequence shown here is derived from an EMBL/GenBank/DDBJ whole genome shotgun (WGS) entry which is preliminary data.</text>
</comment>
<gene>
    <name evidence="3" type="ORF">A3D53_03265</name>
</gene>
<evidence type="ECO:0000256" key="1">
    <source>
        <dbReference type="SAM" id="Coils"/>
    </source>
</evidence>
<feature type="region of interest" description="Disordered" evidence="2">
    <location>
        <begin position="33"/>
        <end position="56"/>
    </location>
</feature>
<sequence>MTTENLEELLAGALDEQGQFEKENIKKEEALVLSKKEEEEKREAEQVKAREEKQQQIDKGKLNLENLIEKERSAAKEAVKIEKLLTQARTMIADLEKDNKEISPALRNALGKLELAFSDAKESIETSFGEVKSAAGDTEVYGAVQEEAEKENTLSNKEKAERYAAEQIKALGLDRLSFSPETRQEDWKKVLEYFGGEEAVLHLLKIYSREEIDKVFETSPYEKNQTVAEKLKNTFKAGSRYKEGHTDYLKRRENTPYTIADTRILSDFRSVLFKEKEGEEPLNFKKRSYDEDQVTIYDKAKGLFKKDTIYDLALENVAHYDGDKGETHKEFIEYIQKDLYRKKYNELSAEDRQREKAQAEWNSMHDEAAKENKNFDSNKRQKQAEAEAKVRQEAKEAEALQEAREALNVAKKKERELQDFVINSQEFAVSPKGSELGYVRQADKLNKDLFETVNQKSKTENDLFKVEHTFFKSGRKALKEKSENLKIQAKEKLEKLIELTEKAIDELGKYNQLFNEFSEKIKVYADAHKKYVHEHSLTKERKPHLVGAVKDEFRYMEEGSGSSENYFYRDLNYLLDTQVLTEKLRGYRLQLSRL</sequence>
<organism evidence="3 4">
    <name type="scientific">Candidatus Magasanikbacteria bacterium RIFCSPHIGHO2_02_FULL_45_10</name>
    <dbReference type="NCBI Taxonomy" id="1798679"/>
    <lineage>
        <taxon>Bacteria</taxon>
        <taxon>Candidatus Magasanikiibacteriota</taxon>
    </lineage>
</organism>